<name>A0A840MCH4_9PROT</name>
<dbReference type="PRINTS" id="PR01727">
    <property type="entry name" value="DNABINDINGHU"/>
</dbReference>
<evidence type="ECO:0000313" key="6">
    <source>
        <dbReference type="Proteomes" id="UP000575898"/>
    </source>
</evidence>
<dbReference type="InterPro" id="IPR000119">
    <property type="entry name" value="Hist_DNA-bd"/>
</dbReference>
<dbReference type="SUPFAM" id="SSF47729">
    <property type="entry name" value="IHF-like DNA-binding proteins"/>
    <property type="match status" value="1"/>
</dbReference>
<dbReference type="EMBL" id="JACHHY010000002">
    <property type="protein sequence ID" value="MBB5017014.1"/>
    <property type="molecule type" value="Genomic_DNA"/>
</dbReference>
<accession>A0A840MCH4</accession>
<evidence type="ECO:0000313" key="5">
    <source>
        <dbReference type="EMBL" id="MBB5017014.1"/>
    </source>
</evidence>
<evidence type="ECO:0000256" key="2">
    <source>
        <dbReference type="ARBA" id="ARBA00023067"/>
    </source>
</evidence>
<dbReference type="Pfam" id="PF00216">
    <property type="entry name" value="Bac_DNA_binding"/>
    <property type="match status" value="1"/>
</dbReference>
<evidence type="ECO:0000256" key="1">
    <source>
        <dbReference type="ARBA" id="ARBA00010529"/>
    </source>
</evidence>
<comment type="similarity">
    <text evidence="1 4">Belongs to the bacterial histone-like protein family.</text>
</comment>
<keyword evidence="2" id="KW-0226">DNA condensation</keyword>
<comment type="caution">
    <text evidence="5">The sequence shown here is derived from an EMBL/GenBank/DDBJ whole genome shotgun (WGS) entry which is preliminary data.</text>
</comment>
<keyword evidence="6" id="KW-1185">Reference proteome</keyword>
<dbReference type="AlphaFoldDB" id="A0A840MCH4"/>
<dbReference type="InterPro" id="IPR010992">
    <property type="entry name" value="IHF-like_DNA-bd_dom_sf"/>
</dbReference>
<evidence type="ECO:0000256" key="4">
    <source>
        <dbReference type="RuleBase" id="RU003939"/>
    </source>
</evidence>
<dbReference type="Gene3D" id="4.10.520.10">
    <property type="entry name" value="IHF-like DNA-binding proteins"/>
    <property type="match status" value="1"/>
</dbReference>
<dbReference type="RefSeq" id="WP_184034168.1">
    <property type="nucleotide sequence ID" value="NZ_JACHHY010000002.1"/>
</dbReference>
<protein>
    <submittedName>
        <fullName evidence="5">DNA-binding protein HU-beta</fullName>
    </submittedName>
</protein>
<proteinExistence type="inferred from homology"/>
<dbReference type="GO" id="GO:0030261">
    <property type="term" value="P:chromosome condensation"/>
    <property type="evidence" value="ECO:0007669"/>
    <property type="project" value="UniProtKB-KW"/>
</dbReference>
<dbReference type="SMART" id="SM00411">
    <property type="entry name" value="BHL"/>
    <property type="match status" value="1"/>
</dbReference>
<dbReference type="Proteomes" id="UP000575898">
    <property type="component" value="Unassembled WGS sequence"/>
</dbReference>
<sequence length="111" mass="11807">MRTKKELIDALAERTQQSKTATEAFIDAFGAAVQVSLAKGEEVVLPGIGKFSVKDKAAKTGRNPKTGEAIQIPARKSPAFSAAKALKDAVDVKKEAAPVKKEAAKKETKKK</sequence>
<dbReference type="GO" id="GO:0005829">
    <property type="term" value="C:cytosol"/>
    <property type="evidence" value="ECO:0007669"/>
    <property type="project" value="TreeGrafter"/>
</dbReference>
<gene>
    <name evidence="5" type="ORF">HNQ59_000276</name>
</gene>
<reference evidence="5 6" key="1">
    <citation type="submission" date="2020-08" db="EMBL/GenBank/DDBJ databases">
        <title>Genomic Encyclopedia of Type Strains, Phase IV (KMG-IV): sequencing the most valuable type-strain genomes for metagenomic binning, comparative biology and taxonomic classification.</title>
        <authorList>
            <person name="Goeker M."/>
        </authorList>
    </citation>
    <scope>NUCLEOTIDE SEQUENCE [LARGE SCALE GENOMIC DNA]</scope>
    <source>
        <strain evidence="5 6">DSM 27165</strain>
    </source>
</reference>
<dbReference type="PANTHER" id="PTHR33175:SF3">
    <property type="entry name" value="DNA-BINDING PROTEIN HU-BETA"/>
    <property type="match status" value="1"/>
</dbReference>
<evidence type="ECO:0000256" key="3">
    <source>
        <dbReference type="ARBA" id="ARBA00023125"/>
    </source>
</evidence>
<keyword evidence="3 5" id="KW-0238">DNA-binding</keyword>
<dbReference type="GO" id="GO:0003677">
    <property type="term" value="F:DNA binding"/>
    <property type="evidence" value="ECO:0007669"/>
    <property type="project" value="UniProtKB-KW"/>
</dbReference>
<dbReference type="CDD" id="cd13831">
    <property type="entry name" value="HU"/>
    <property type="match status" value="1"/>
</dbReference>
<dbReference type="PANTHER" id="PTHR33175">
    <property type="entry name" value="DNA-BINDING PROTEIN HU"/>
    <property type="match status" value="1"/>
</dbReference>
<dbReference type="GO" id="GO:0030527">
    <property type="term" value="F:structural constituent of chromatin"/>
    <property type="evidence" value="ECO:0007669"/>
    <property type="project" value="InterPro"/>
</dbReference>
<organism evidence="5 6">
    <name type="scientific">Chitinivorax tropicus</name>
    <dbReference type="NCBI Taxonomy" id="714531"/>
    <lineage>
        <taxon>Bacteria</taxon>
        <taxon>Pseudomonadati</taxon>
        <taxon>Pseudomonadota</taxon>
        <taxon>Betaproteobacteria</taxon>
        <taxon>Chitinivorax</taxon>
    </lineage>
</organism>